<dbReference type="PANTHER" id="PTHR36181:SF4">
    <property type="entry name" value="LAGLIDADG ENDONUCLEASE"/>
    <property type="match status" value="1"/>
</dbReference>
<accession>R9U4N5</accession>
<evidence type="ECO:0000313" key="2">
    <source>
        <dbReference type="EMBL" id="AGN49028.1"/>
    </source>
</evidence>
<keyword evidence="2" id="KW-0540">Nuclease</keyword>
<dbReference type="PANTHER" id="PTHR36181">
    <property type="entry name" value="INTRON-ENCODED ENDONUCLEASE AI3-RELATED"/>
    <property type="match status" value="1"/>
</dbReference>
<dbReference type="AlphaFoldDB" id="R9U4N5"/>
<organism evidence="2">
    <name type="scientific">Botryotinia fuckeliana (strain B05.10)</name>
    <name type="common">Noble rot fungus</name>
    <name type="synonym">Botrytis cinerea</name>
    <dbReference type="NCBI Taxonomy" id="332648"/>
    <lineage>
        <taxon>Eukaryota</taxon>
        <taxon>Fungi</taxon>
        <taxon>Dikarya</taxon>
        <taxon>Ascomycota</taxon>
        <taxon>Pezizomycotina</taxon>
        <taxon>Leotiomycetes</taxon>
        <taxon>Helotiales</taxon>
        <taxon>Sclerotiniaceae</taxon>
        <taxon>Botrytis</taxon>
    </lineage>
</organism>
<reference evidence="2" key="1">
    <citation type="submission" date="2013-03" db="EMBL/GenBank/DDBJ databases">
        <title>The Genome Sequence of Botryotinia fuckeliana B05.10 mitochondrial assembly.</title>
        <authorList>
            <consortium name="The Broad Institute Genome Sequencing Platform"/>
            <person name="van Kan J."/>
            <person name="Stassen J."/>
            <person name="Cuomo C."/>
            <person name="Walker B."/>
            <person name="Young S.K."/>
            <person name="Zeng Q."/>
            <person name="Gargeya S."/>
            <person name="Fitzgerald M."/>
            <person name="Haas B."/>
            <person name="Abouelleil A."/>
            <person name="Alvarado L."/>
            <person name="Arachchi H.M."/>
            <person name="Berlin A.M."/>
            <person name="Chapman S.B."/>
            <person name="Dewar J."/>
            <person name="Goldberg J."/>
            <person name="Griggs A."/>
            <person name="Gujja S."/>
            <person name="Hansen M."/>
            <person name="Howarth C."/>
            <person name="Imamovic A."/>
            <person name="Larimer J."/>
            <person name="McCowan C."/>
            <person name="Murphy C."/>
            <person name="Neiman D."/>
            <person name="Pearson M."/>
            <person name="Priest M."/>
            <person name="Roberts A."/>
            <person name="Saif S."/>
            <person name="Shea T."/>
            <person name="Sisk P."/>
            <person name="Sykes S."/>
            <person name="Wortman J."/>
            <person name="Nusbaum C."/>
            <person name="Birren B."/>
        </authorList>
    </citation>
    <scope>NUCLEOTIDE SEQUENCE [LARGE SCALE GENOMIC DNA]</scope>
    <source>
        <strain evidence="2">B05.10</strain>
    </source>
</reference>
<keyword evidence="2" id="KW-0496">Mitochondrion</keyword>
<dbReference type="GO" id="GO:0004519">
    <property type="term" value="F:endonuclease activity"/>
    <property type="evidence" value="ECO:0007669"/>
    <property type="project" value="UniProtKB-KW"/>
</dbReference>
<name>R9U4N5_BOTFB</name>
<dbReference type="InterPro" id="IPR051289">
    <property type="entry name" value="LAGLIDADG_Endonuclease"/>
</dbReference>
<dbReference type="EMBL" id="KC832409">
    <property type="protein sequence ID" value="AGN49028.1"/>
    <property type="molecule type" value="Genomic_DNA"/>
</dbReference>
<keyword evidence="2" id="KW-0378">Hydrolase</keyword>
<keyword evidence="2" id="KW-0255">Endonuclease</keyword>
<protein>
    <submittedName>
        <fullName evidence="2">LAGLIDADG endonuclease</fullName>
    </submittedName>
</protein>
<proteinExistence type="predicted"/>
<sequence>MFVKEQRVDGSWFIGSCPVNLRYTLRGFERISWAGIPSNQILSKRLYSTTNNSKNLLQPKLSTIDKGSFSLNPWFVTGFIDGDGSFAVSIAKKKSGIGWKIQPILTIGLDQKDLDLLVQIKDFFKVGKIYTSKRGIIYYTVGSTKDLIKYILPHFDKYPLATAKLKDYLVFKKIILLMEKGEHNYLPGLLKIFSLRAILNKGLPGIIKTEFPYIIPTILPEFKVSSDFNPHWLSGFIAAEGSFFISLYSNEKRKAGYAVSLVFSLSQHVKDIELLERLAKYLKCGRISEASNRETAEWIVSRSDDINLKLIPFLTNYTLSGVKLLDFERFKKASILIENKMHLTPEGVTLVKAIKDAMYNR</sequence>
<dbReference type="Pfam" id="PF00961">
    <property type="entry name" value="LAGLIDADG_1"/>
    <property type="match status" value="2"/>
</dbReference>
<dbReference type="Gene3D" id="3.10.28.10">
    <property type="entry name" value="Homing endonucleases"/>
    <property type="match status" value="2"/>
</dbReference>
<dbReference type="InterPro" id="IPR004860">
    <property type="entry name" value="LAGLIDADG_dom"/>
</dbReference>
<gene>
    <name evidence="2" type="ordered locus">BC1G_20008</name>
</gene>
<feature type="domain" description="Homing endonuclease LAGLIDADG" evidence="1">
    <location>
        <begin position="233"/>
        <end position="333"/>
    </location>
</feature>
<feature type="domain" description="Homing endonuclease LAGLIDADG" evidence="1">
    <location>
        <begin position="77"/>
        <end position="175"/>
    </location>
</feature>
<dbReference type="InterPro" id="IPR027434">
    <property type="entry name" value="Homing_endonucl"/>
</dbReference>
<dbReference type="GO" id="GO:0005739">
    <property type="term" value="C:mitochondrion"/>
    <property type="evidence" value="ECO:0007669"/>
    <property type="project" value="UniProtKB-ARBA"/>
</dbReference>
<dbReference type="SUPFAM" id="SSF55608">
    <property type="entry name" value="Homing endonucleases"/>
    <property type="match status" value="2"/>
</dbReference>
<evidence type="ECO:0000259" key="1">
    <source>
        <dbReference type="Pfam" id="PF00961"/>
    </source>
</evidence>
<geneLocation type="mitochondrion" evidence="2"/>